<organism evidence="8 9">
    <name type="scientific">Arenimonas malthae CC-JY-1</name>
    <dbReference type="NCBI Taxonomy" id="1384054"/>
    <lineage>
        <taxon>Bacteria</taxon>
        <taxon>Pseudomonadati</taxon>
        <taxon>Pseudomonadota</taxon>
        <taxon>Gammaproteobacteria</taxon>
        <taxon>Lysobacterales</taxon>
        <taxon>Lysobacteraceae</taxon>
        <taxon>Arenimonas</taxon>
    </lineage>
</organism>
<dbReference type="eggNOG" id="COG0697">
    <property type="taxonomic scope" value="Bacteria"/>
</dbReference>
<dbReference type="AlphaFoldDB" id="A0A091BTU9"/>
<evidence type="ECO:0000256" key="5">
    <source>
        <dbReference type="ARBA" id="ARBA00023136"/>
    </source>
</evidence>
<comment type="similarity">
    <text evidence="2">Belongs to the EamA transporter family.</text>
</comment>
<feature type="transmembrane region" description="Helical" evidence="6">
    <location>
        <begin position="98"/>
        <end position="114"/>
    </location>
</feature>
<evidence type="ECO:0000313" key="8">
    <source>
        <dbReference type="EMBL" id="KFN47760.1"/>
    </source>
</evidence>
<feature type="transmembrane region" description="Helical" evidence="6">
    <location>
        <begin position="238"/>
        <end position="259"/>
    </location>
</feature>
<evidence type="ECO:0000313" key="9">
    <source>
        <dbReference type="Proteomes" id="UP000029392"/>
    </source>
</evidence>
<keyword evidence="4 6" id="KW-1133">Transmembrane helix</keyword>
<feature type="transmembrane region" description="Helical" evidence="6">
    <location>
        <begin position="65"/>
        <end position="86"/>
    </location>
</feature>
<comment type="caution">
    <text evidence="8">The sequence shown here is derived from an EMBL/GenBank/DDBJ whole genome shotgun (WGS) entry which is preliminary data.</text>
</comment>
<keyword evidence="5 6" id="KW-0472">Membrane</keyword>
<dbReference type="InterPro" id="IPR037185">
    <property type="entry name" value="EmrE-like"/>
</dbReference>
<feature type="transmembrane region" description="Helical" evidence="6">
    <location>
        <begin position="151"/>
        <end position="170"/>
    </location>
</feature>
<dbReference type="InterPro" id="IPR000620">
    <property type="entry name" value="EamA_dom"/>
</dbReference>
<dbReference type="Proteomes" id="UP000029392">
    <property type="component" value="Unassembled WGS sequence"/>
</dbReference>
<feature type="transmembrane region" description="Helical" evidence="6">
    <location>
        <begin position="32"/>
        <end position="53"/>
    </location>
</feature>
<evidence type="ECO:0000259" key="7">
    <source>
        <dbReference type="Pfam" id="PF00892"/>
    </source>
</evidence>
<dbReference type="Pfam" id="PF00892">
    <property type="entry name" value="EamA"/>
    <property type="match status" value="2"/>
</dbReference>
<dbReference type="STRING" id="1384054.N790_07465"/>
<feature type="transmembrane region" description="Helical" evidence="6">
    <location>
        <begin position="265"/>
        <end position="283"/>
    </location>
</feature>
<evidence type="ECO:0000256" key="1">
    <source>
        <dbReference type="ARBA" id="ARBA00004141"/>
    </source>
</evidence>
<reference evidence="8 9" key="1">
    <citation type="submission" date="2013-09" db="EMBL/GenBank/DDBJ databases">
        <title>Genome sequencing of Arenimonas malthae.</title>
        <authorList>
            <person name="Chen F."/>
            <person name="Wang G."/>
        </authorList>
    </citation>
    <scope>NUCLEOTIDE SEQUENCE [LARGE SCALE GENOMIC DNA]</scope>
    <source>
        <strain evidence="8 9">CC-JY-1</strain>
    </source>
</reference>
<accession>A0A091BTU9</accession>
<keyword evidence="3 6" id="KW-0812">Transmembrane</keyword>
<dbReference type="GO" id="GO:0016020">
    <property type="term" value="C:membrane"/>
    <property type="evidence" value="ECO:0007669"/>
    <property type="project" value="UniProtKB-SubCell"/>
</dbReference>
<feature type="transmembrane region" description="Helical" evidence="6">
    <location>
        <begin position="212"/>
        <end position="231"/>
    </location>
</feature>
<evidence type="ECO:0000256" key="4">
    <source>
        <dbReference type="ARBA" id="ARBA00022989"/>
    </source>
</evidence>
<evidence type="ECO:0000256" key="3">
    <source>
        <dbReference type="ARBA" id="ARBA00022692"/>
    </source>
</evidence>
<gene>
    <name evidence="8" type="ORF">N790_07465</name>
</gene>
<feature type="transmembrane region" description="Helical" evidence="6">
    <location>
        <begin position="121"/>
        <end position="139"/>
    </location>
</feature>
<protein>
    <recommendedName>
        <fullName evidence="7">EamA domain-containing protein</fullName>
    </recommendedName>
</protein>
<feature type="domain" description="EamA" evidence="7">
    <location>
        <begin position="152"/>
        <end position="283"/>
    </location>
</feature>
<sequence>MTSRSRATAAGFAAVLLWSSLAVLTTATGGIPPFQLLALGFGVAGLAGVAVLLRPGGPGLAALRQPAAAGALCIGALFGYHALFFLALKRAPVVEANLLNYLWPLLIVVFAALLGGTRVRAGQWLGTLLGLAAAALLVLRGGRLDLSPAHLAGYLAAIGAAVIWALYSVLNRRFEAVPSSAMAGACLAVGLLGGGAHLAFETTVAPTALQWLAILALGLGPTGIAFWLWDIGTKRGDIALLGTLSYAAPLLSTGLLLAFGRAQPHWTQAVAVALLLLGAWLSVRGSRAA</sequence>
<evidence type="ECO:0000256" key="2">
    <source>
        <dbReference type="ARBA" id="ARBA00007362"/>
    </source>
</evidence>
<keyword evidence="9" id="KW-1185">Reference proteome</keyword>
<proteinExistence type="inferred from homology"/>
<feature type="domain" description="EamA" evidence="7">
    <location>
        <begin position="10"/>
        <end position="138"/>
    </location>
</feature>
<dbReference type="SUPFAM" id="SSF103481">
    <property type="entry name" value="Multidrug resistance efflux transporter EmrE"/>
    <property type="match status" value="2"/>
</dbReference>
<dbReference type="PATRIC" id="fig|1384054.3.peg.1495"/>
<dbReference type="InterPro" id="IPR050638">
    <property type="entry name" value="AA-Vitamin_Transporters"/>
</dbReference>
<dbReference type="PANTHER" id="PTHR32322">
    <property type="entry name" value="INNER MEMBRANE TRANSPORTER"/>
    <property type="match status" value="1"/>
</dbReference>
<dbReference type="RefSeq" id="WP_043803072.1">
    <property type="nucleotide sequence ID" value="NZ_AVCH01000158.1"/>
</dbReference>
<dbReference type="EMBL" id="AVCH01000158">
    <property type="protein sequence ID" value="KFN47760.1"/>
    <property type="molecule type" value="Genomic_DNA"/>
</dbReference>
<name>A0A091BTU9_9GAMM</name>
<dbReference type="PANTHER" id="PTHR32322:SF2">
    <property type="entry name" value="EAMA DOMAIN-CONTAINING PROTEIN"/>
    <property type="match status" value="1"/>
</dbReference>
<dbReference type="OrthoDB" id="7065924at2"/>
<evidence type="ECO:0000256" key="6">
    <source>
        <dbReference type="SAM" id="Phobius"/>
    </source>
</evidence>
<comment type="subcellular location">
    <subcellularLocation>
        <location evidence="1">Membrane</location>
        <topology evidence="1">Multi-pass membrane protein</topology>
    </subcellularLocation>
</comment>
<feature type="transmembrane region" description="Helical" evidence="6">
    <location>
        <begin position="182"/>
        <end position="200"/>
    </location>
</feature>